<reference evidence="1 2" key="1">
    <citation type="submission" date="2021-06" db="EMBL/GenBank/DDBJ databases">
        <authorList>
            <person name="Sun Q."/>
            <person name="Li D."/>
        </authorList>
    </citation>
    <scope>NUCLEOTIDE SEQUENCE [LARGE SCALE GENOMIC DNA]</scope>
    <source>
        <strain evidence="1 2">MSJ-1</strain>
    </source>
</reference>
<name>A0ABS6FHK0_9FIRM</name>
<keyword evidence="2" id="KW-1185">Reference proteome</keyword>
<sequence length="60" mass="7179">MKLNINFTVEIPNDFFEKTLTSIGYEKMKEHMDNYLKNELEKTFNKENQRVGTATINMEF</sequence>
<evidence type="ECO:0000313" key="2">
    <source>
        <dbReference type="Proteomes" id="UP000783742"/>
    </source>
</evidence>
<proteinExistence type="predicted"/>
<organism evidence="1 2">
    <name type="scientific">Peptoniphilus ovalis</name>
    <dbReference type="NCBI Taxonomy" id="2841503"/>
    <lineage>
        <taxon>Bacteria</taxon>
        <taxon>Bacillati</taxon>
        <taxon>Bacillota</taxon>
        <taxon>Tissierellia</taxon>
        <taxon>Tissierellales</taxon>
        <taxon>Peptoniphilaceae</taxon>
        <taxon>Peptoniphilus</taxon>
    </lineage>
</organism>
<dbReference type="EMBL" id="JAHLQO010000004">
    <property type="protein sequence ID" value="MBU5669629.1"/>
    <property type="molecule type" value="Genomic_DNA"/>
</dbReference>
<comment type="caution">
    <text evidence="1">The sequence shown here is derived from an EMBL/GenBank/DDBJ whole genome shotgun (WGS) entry which is preliminary data.</text>
</comment>
<dbReference type="RefSeq" id="WP_216549463.1">
    <property type="nucleotide sequence ID" value="NZ_JAHLQO010000004.1"/>
</dbReference>
<protein>
    <submittedName>
        <fullName evidence="1">Uncharacterized protein</fullName>
    </submittedName>
</protein>
<dbReference type="Proteomes" id="UP000783742">
    <property type="component" value="Unassembled WGS sequence"/>
</dbReference>
<gene>
    <name evidence="1" type="ORF">KQI68_07220</name>
</gene>
<accession>A0ABS6FHK0</accession>
<evidence type="ECO:0000313" key="1">
    <source>
        <dbReference type="EMBL" id="MBU5669629.1"/>
    </source>
</evidence>